<keyword evidence="2 3" id="KW-0520">NAD</keyword>
<dbReference type="EC" id="2.3.1.286" evidence="3"/>
<dbReference type="InterPro" id="IPR026590">
    <property type="entry name" value="Ssirtuin_cat_dom"/>
</dbReference>
<evidence type="ECO:0000256" key="4">
    <source>
        <dbReference type="PROSITE-ProRule" id="PRU00236"/>
    </source>
</evidence>
<feature type="binding site" evidence="3">
    <location>
        <position position="215"/>
    </location>
    <ligand>
        <name>NAD(+)</name>
        <dbReference type="ChEBI" id="CHEBI:57540"/>
    </ligand>
</feature>
<dbReference type="InterPro" id="IPR029035">
    <property type="entry name" value="DHS-like_NAD/FAD-binding_dom"/>
</dbReference>
<dbReference type="GO" id="GO:0036055">
    <property type="term" value="F:protein-succinyllysine desuccinylase activity"/>
    <property type="evidence" value="ECO:0007669"/>
    <property type="project" value="UniProtKB-UniRule"/>
</dbReference>
<dbReference type="InterPro" id="IPR027546">
    <property type="entry name" value="Sirtuin_class_III"/>
</dbReference>
<dbReference type="GO" id="GO:0070403">
    <property type="term" value="F:NAD+ binding"/>
    <property type="evidence" value="ECO:0007669"/>
    <property type="project" value="UniProtKB-UniRule"/>
</dbReference>
<accession>A0A4Q4ZM40</accession>
<dbReference type="GO" id="GO:0036054">
    <property type="term" value="F:protein-malonyllysine demalonylase activity"/>
    <property type="evidence" value="ECO:0007669"/>
    <property type="project" value="InterPro"/>
</dbReference>
<comment type="subcellular location">
    <subcellularLocation>
        <location evidence="3">Cytoplasm</location>
    </subcellularLocation>
</comment>
<name>A0A4Q4ZM40_9ACTN</name>
<feature type="binding site" evidence="3">
    <location>
        <position position="55"/>
    </location>
    <ligand>
        <name>substrate</name>
    </ligand>
</feature>
<evidence type="ECO:0000256" key="3">
    <source>
        <dbReference type="HAMAP-Rule" id="MF_01121"/>
    </source>
</evidence>
<feature type="binding site" evidence="3 4">
    <location>
        <position position="116"/>
    </location>
    <ligand>
        <name>Zn(2+)</name>
        <dbReference type="ChEBI" id="CHEBI:29105"/>
    </ligand>
</feature>
<feature type="binding site" evidence="3 4">
    <location>
        <position position="132"/>
    </location>
    <ligand>
        <name>Zn(2+)</name>
        <dbReference type="ChEBI" id="CHEBI:29105"/>
    </ligand>
</feature>
<dbReference type="PANTHER" id="PTHR11085">
    <property type="entry name" value="NAD-DEPENDENT PROTEIN DEACYLASE SIRTUIN-5, MITOCHONDRIAL-RELATED"/>
    <property type="match status" value="1"/>
</dbReference>
<reference evidence="6 7" key="1">
    <citation type="submission" date="2019-01" db="EMBL/GenBank/DDBJ databases">
        <title>Nocardioides guangzhouensis sp. nov., an actinobacterium isolated from soil.</title>
        <authorList>
            <person name="Fu Y."/>
            <person name="Cai Y."/>
            <person name="Lin Z."/>
            <person name="Chen P."/>
        </authorList>
    </citation>
    <scope>NUCLEOTIDE SEQUENCE [LARGE SCALE GENOMIC DNA]</scope>
    <source>
        <strain evidence="6 7">130</strain>
    </source>
</reference>
<dbReference type="Proteomes" id="UP000295198">
    <property type="component" value="Unassembled WGS sequence"/>
</dbReference>
<dbReference type="SUPFAM" id="SSF52467">
    <property type="entry name" value="DHS-like NAD/FAD-binding domain"/>
    <property type="match status" value="1"/>
</dbReference>
<dbReference type="RefSeq" id="WP_134713392.1">
    <property type="nucleotide sequence ID" value="NZ_SDKM01000002.1"/>
</dbReference>
<dbReference type="PANTHER" id="PTHR11085:SF4">
    <property type="entry name" value="NAD-DEPENDENT PROTEIN DEACYLASE"/>
    <property type="match status" value="1"/>
</dbReference>
<comment type="cofactor">
    <cofactor evidence="3">
        <name>Zn(2+)</name>
        <dbReference type="ChEBI" id="CHEBI:29105"/>
    </cofactor>
    <text evidence="3">Binds 1 zinc ion per subunit.</text>
</comment>
<dbReference type="InterPro" id="IPR050134">
    <property type="entry name" value="NAD-dep_sirtuin_deacylases"/>
</dbReference>
<comment type="similarity">
    <text evidence="3">Belongs to the sirtuin family. Class III subfamily.</text>
</comment>
<comment type="catalytic activity">
    <reaction evidence="3">
        <text>N(6)-acetyl-L-lysyl-[protein] + NAD(+) + H2O = 2''-O-acetyl-ADP-D-ribose + nicotinamide + L-lysyl-[protein]</text>
        <dbReference type="Rhea" id="RHEA:43636"/>
        <dbReference type="Rhea" id="RHEA-COMP:9752"/>
        <dbReference type="Rhea" id="RHEA-COMP:10731"/>
        <dbReference type="ChEBI" id="CHEBI:15377"/>
        <dbReference type="ChEBI" id="CHEBI:17154"/>
        <dbReference type="ChEBI" id="CHEBI:29969"/>
        <dbReference type="ChEBI" id="CHEBI:57540"/>
        <dbReference type="ChEBI" id="CHEBI:61930"/>
        <dbReference type="ChEBI" id="CHEBI:83767"/>
        <dbReference type="EC" id="2.3.1.286"/>
    </reaction>
</comment>
<protein>
    <recommendedName>
        <fullName evidence="3">NAD-dependent protein deacylase</fullName>
        <ecNumber evidence="3">2.3.1.286</ecNumber>
    </recommendedName>
    <alternativeName>
        <fullName evidence="3">Regulatory protein SIR2 homolog</fullName>
    </alternativeName>
</protein>
<dbReference type="NCBIfam" id="NF001755">
    <property type="entry name" value="PRK00481.1-5"/>
    <property type="match status" value="1"/>
</dbReference>
<proteinExistence type="inferred from homology"/>
<dbReference type="GO" id="GO:0008270">
    <property type="term" value="F:zinc ion binding"/>
    <property type="evidence" value="ECO:0007669"/>
    <property type="project" value="UniProtKB-UniRule"/>
</dbReference>
<comment type="caution">
    <text evidence="6">The sequence shown here is derived from an EMBL/GenBank/DDBJ whole genome shotgun (WGS) entry which is preliminary data.</text>
</comment>
<sequence length="235" mass="25595">MRVVVLTGAGVSAESGVPTFRDADGLWEGHRVEDVATPEAYDYQPSVVHRFYDARRAALSGVEPNPAHRALARLEDLLGDDFLLVTQNIDDLHERAGSARVVHMHGELLSALCRGCGQRMPWEGEMSGHPPCPRCGVSELRPDVVWFGEIPYDMDRILEALTEAELFVSIGTSGVVYPAAGFVHQARMHGARTLELNLEPSEGVSMFHESRQGPAGTLVPAWVEELLARLGGAFG</sequence>
<dbReference type="PROSITE" id="PS50305">
    <property type="entry name" value="SIRTUIN"/>
    <property type="match status" value="1"/>
</dbReference>
<organism evidence="6 7">
    <name type="scientific">Nocardioides guangzhouensis</name>
    <dbReference type="NCBI Taxonomy" id="2497878"/>
    <lineage>
        <taxon>Bacteria</taxon>
        <taxon>Bacillati</taxon>
        <taxon>Actinomycetota</taxon>
        <taxon>Actinomycetes</taxon>
        <taxon>Propionibacteriales</taxon>
        <taxon>Nocardioidaceae</taxon>
        <taxon>Nocardioides</taxon>
    </lineage>
</organism>
<feature type="binding site" evidence="3">
    <location>
        <begin position="197"/>
        <end position="199"/>
    </location>
    <ligand>
        <name>NAD(+)</name>
        <dbReference type="ChEBI" id="CHEBI:57540"/>
    </ligand>
</feature>
<dbReference type="CDD" id="cd01412">
    <property type="entry name" value="SIRT5_Af1_CobB"/>
    <property type="match status" value="1"/>
</dbReference>
<evidence type="ECO:0000256" key="1">
    <source>
        <dbReference type="ARBA" id="ARBA00022679"/>
    </source>
</evidence>
<gene>
    <name evidence="3" type="primary">cobB</name>
    <name evidence="6" type="ORF">EKO23_01580</name>
</gene>
<keyword evidence="1" id="KW-0808">Transferase</keyword>
<dbReference type="Pfam" id="PF02146">
    <property type="entry name" value="SIR2"/>
    <property type="match status" value="1"/>
</dbReference>
<feature type="domain" description="Deacetylase sirtuin-type" evidence="5">
    <location>
        <begin position="1"/>
        <end position="229"/>
    </location>
</feature>
<keyword evidence="7" id="KW-1185">Reference proteome</keyword>
<dbReference type="OrthoDB" id="9800582at2"/>
<comment type="function">
    <text evidence="3">NAD-dependent lysine deacetylase and desuccinylase that specifically removes acetyl and succinyl groups on target proteins. Modulates the activities of several proteins which are inactive in their acylated form.</text>
</comment>
<feature type="binding site" evidence="3 4">
    <location>
        <position position="135"/>
    </location>
    <ligand>
        <name>Zn(2+)</name>
        <dbReference type="ChEBI" id="CHEBI:29105"/>
    </ligand>
</feature>
<comment type="catalytic activity">
    <reaction evidence="3">
        <text>N(6)-succinyl-L-lysyl-[protein] + NAD(+) + H2O = 2''-O-succinyl-ADP-D-ribose + nicotinamide + L-lysyl-[protein]</text>
        <dbReference type="Rhea" id="RHEA:47668"/>
        <dbReference type="Rhea" id="RHEA-COMP:9752"/>
        <dbReference type="Rhea" id="RHEA-COMP:11877"/>
        <dbReference type="ChEBI" id="CHEBI:15377"/>
        <dbReference type="ChEBI" id="CHEBI:17154"/>
        <dbReference type="ChEBI" id="CHEBI:29969"/>
        <dbReference type="ChEBI" id="CHEBI:57540"/>
        <dbReference type="ChEBI" id="CHEBI:87830"/>
        <dbReference type="ChEBI" id="CHEBI:87832"/>
    </reaction>
</comment>
<dbReference type="Gene3D" id="3.40.50.1220">
    <property type="entry name" value="TPP-binding domain"/>
    <property type="match status" value="1"/>
</dbReference>
<evidence type="ECO:0000256" key="2">
    <source>
        <dbReference type="ARBA" id="ARBA00023027"/>
    </source>
</evidence>
<keyword evidence="3 4" id="KW-0479">Metal-binding</keyword>
<feature type="active site" description="Proton acceptor" evidence="3 4">
    <location>
        <position position="105"/>
    </location>
</feature>
<dbReference type="HAMAP" id="MF_01121">
    <property type="entry name" value="Sirtuin_ClassIII"/>
    <property type="match status" value="1"/>
</dbReference>
<dbReference type="AlphaFoldDB" id="A0A4Q4ZM40"/>
<dbReference type="Gene3D" id="3.30.1600.10">
    <property type="entry name" value="SIR2/SIRT2 'Small Domain"/>
    <property type="match status" value="1"/>
</dbReference>
<evidence type="ECO:0000259" key="5">
    <source>
        <dbReference type="PROSITE" id="PS50305"/>
    </source>
</evidence>
<dbReference type="GO" id="GO:0017136">
    <property type="term" value="F:histone deacetylase activity, NAD-dependent"/>
    <property type="evidence" value="ECO:0007669"/>
    <property type="project" value="TreeGrafter"/>
</dbReference>
<dbReference type="GO" id="GO:0005737">
    <property type="term" value="C:cytoplasm"/>
    <property type="evidence" value="ECO:0007669"/>
    <property type="project" value="UniProtKB-SubCell"/>
</dbReference>
<dbReference type="InterPro" id="IPR003000">
    <property type="entry name" value="Sirtuin"/>
</dbReference>
<feature type="binding site" evidence="3">
    <location>
        <begin position="8"/>
        <end position="27"/>
    </location>
    <ligand>
        <name>NAD(+)</name>
        <dbReference type="ChEBI" id="CHEBI:57540"/>
    </ligand>
</feature>
<keyword evidence="3 4" id="KW-0862">Zinc</keyword>
<feature type="binding site" evidence="3">
    <location>
        <begin position="171"/>
        <end position="173"/>
    </location>
    <ligand>
        <name>NAD(+)</name>
        <dbReference type="ChEBI" id="CHEBI:57540"/>
    </ligand>
</feature>
<evidence type="ECO:0000313" key="7">
    <source>
        <dbReference type="Proteomes" id="UP000295198"/>
    </source>
</evidence>
<comment type="domain">
    <text evidence="3">2 residues (Tyr-52 and Arg-55) present in a large hydrophobic pocket are probably involved in substrate specificity. They are important for desuccinylation activity, but dispensable for deacetylation activity.</text>
</comment>
<feature type="binding site" evidence="3">
    <location>
        <position position="52"/>
    </location>
    <ligand>
        <name>substrate</name>
    </ligand>
</feature>
<dbReference type="InterPro" id="IPR026591">
    <property type="entry name" value="Sirtuin_cat_small_dom_sf"/>
</dbReference>
<feature type="binding site" evidence="3 4">
    <location>
        <position position="113"/>
    </location>
    <ligand>
        <name>Zn(2+)</name>
        <dbReference type="ChEBI" id="CHEBI:29105"/>
    </ligand>
</feature>
<feature type="binding site" evidence="3">
    <location>
        <begin position="87"/>
        <end position="90"/>
    </location>
    <ligand>
        <name>NAD(+)</name>
        <dbReference type="ChEBI" id="CHEBI:57540"/>
    </ligand>
</feature>
<keyword evidence="3" id="KW-0963">Cytoplasm</keyword>
<dbReference type="EMBL" id="SDKM01000002">
    <property type="protein sequence ID" value="RYP88606.1"/>
    <property type="molecule type" value="Genomic_DNA"/>
</dbReference>
<evidence type="ECO:0000313" key="6">
    <source>
        <dbReference type="EMBL" id="RYP88606.1"/>
    </source>
</evidence>